<keyword evidence="2" id="KW-1185">Reference proteome</keyword>
<evidence type="ECO:0000313" key="1">
    <source>
        <dbReference type="EMBL" id="MBB4919897.1"/>
    </source>
</evidence>
<dbReference type="EMBL" id="JACHJP010000011">
    <property type="protein sequence ID" value="MBB4919897.1"/>
    <property type="molecule type" value="Genomic_DNA"/>
</dbReference>
<evidence type="ECO:0000313" key="2">
    <source>
        <dbReference type="Proteomes" id="UP000552644"/>
    </source>
</evidence>
<sequence length="336" mass="36940">MTSPDDMARYLGARLAAHGRTPDDLVAEVDTSFGEPLLMSAAGSVVHGFGTPMSDVDVHVVVESTKVTGLPITSFSLGVAVDVNYIRADSIRRAADALTGSGTSAKLDRSGWRDYRRKLAQLNRLILGLPLRGERDWLDWQSERRKPVADATARWWRTEAVRYRLASELLRETRPLAAAERLGRAGVAALDALATARGELCFGQKWTGAKLDRLGDTELAALYCRFLDLPTGAEDAHAYLREAGDLFDGLAARLDLPEDPTVCLTPAAGLQTWNTHGGRTLVHRWALRGAEAQTPDVAPLGEPGWSWTGRSTEMRRTHRELAREDLLWLSIDWSTT</sequence>
<reference evidence="1 2" key="1">
    <citation type="submission" date="2020-08" db="EMBL/GenBank/DDBJ databases">
        <title>Genomic Encyclopedia of Type Strains, Phase III (KMG-III): the genomes of soil and plant-associated and newly described type strains.</title>
        <authorList>
            <person name="Whitman W."/>
        </authorList>
    </citation>
    <scope>NUCLEOTIDE SEQUENCE [LARGE SCALE GENOMIC DNA]</scope>
    <source>
        <strain evidence="1 2">CECT 8840</strain>
    </source>
</reference>
<name>A0A7W7QUC7_9ACTN</name>
<comment type="caution">
    <text evidence="1">The sequence shown here is derived from an EMBL/GenBank/DDBJ whole genome shotgun (WGS) entry which is preliminary data.</text>
</comment>
<dbReference type="RefSeq" id="WP_184722944.1">
    <property type="nucleotide sequence ID" value="NZ_JACHJP010000011.1"/>
</dbReference>
<gene>
    <name evidence="1" type="ORF">FHS44_007041</name>
</gene>
<organism evidence="1 2">
    <name type="scientific">Streptosporangium saharense</name>
    <dbReference type="NCBI Taxonomy" id="1706840"/>
    <lineage>
        <taxon>Bacteria</taxon>
        <taxon>Bacillati</taxon>
        <taxon>Actinomycetota</taxon>
        <taxon>Actinomycetes</taxon>
        <taxon>Streptosporangiales</taxon>
        <taxon>Streptosporangiaceae</taxon>
        <taxon>Streptosporangium</taxon>
    </lineage>
</organism>
<dbReference type="AlphaFoldDB" id="A0A7W7QUC7"/>
<dbReference type="Proteomes" id="UP000552644">
    <property type="component" value="Unassembled WGS sequence"/>
</dbReference>
<protein>
    <submittedName>
        <fullName evidence="1">Uncharacterized protein</fullName>
    </submittedName>
</protein>
<proteinExistence type="predicted"/>
<accession>A0A7W7QUC7</accession>